<gene>
    <name evidence="4" type="ORF">A2438_00355</name>
</gene>
<keyword evidence="2" id="KW-0560">Oxidoreductase</keyword>
<evidence type="ECO:0000313" key="5">
    <source>
        <dbReference type="Proteomes" id="UP000179242"/>
    </source>
</evidence>
<dbReference type="SUPFAM" id="SSF48179">
    <property type="entry name" value="6-phosphogluconate dehydrogenase C-terminal domain-like"/>
    <property type="match status" value="1"/>
</dbReference>
<reference evidence="4 5" key="1">
    <citation type="journal article" date="2016" name="Nat. Commun.">
        <title>Thousands of microbial genomes shed light on interconnected biogeochemical processes in an aquifer system.</title>
        <authorList>
            <person name="Anantharaman K."/>
            <person name="Brown C.T."/>
            <person name="Hug L.A."/>
            <person name="Sharon I."/>
            <person name="Castelle C.J."/>
            <person name="Probst A.J."/>
            <person name="Thomas B.C."/>
            <person name="Singh A."/>
            <person name="Wilkins M.J."/>
            <person name="Karaoz U."/>
            <person name="Brodie E.L."/>
            <person name="Williams K.H."/>
            <person name="Hubbard S.S."/>
            <person name="Banfield J.F."/>
        </authorList>
    </citation>
    <scope>NUCLEOTIDE SEQUENCE [LARGE SCALE GENOMIC DNA]</scope>
</reference>
<dbReference type="SUPFAM" id="SSF51735">
    <property type="entry name" value="NAD(P)-binding Rossmann-fold domains"/>
    <property type="match status" value="1"/>
</dbReference>
<protein>
    <recommendedName>
        <fullName evidence="3">Prephenate/arogenate dehydrogenase domain-containing protein</fullName>
    </recommendedName>
</protein>
<accession>A0A1F4U7E2</accession>
<dbReference type="PANTHER" id="PTHR21363">
    <property type="entry name" value="PREPHENATE DEHYDROGENASE"/>
    <property type="match status" value="1"/>
</dbReference>
<dbReference type="InterPro" id="IPR046825">
    <property type="entry name" value="PDH_C"/>
</dbReference>
<dbReference type="GO" id="GO:0008977">
    <property type="term" value="F:prephenate dehydrogenase (NAD+) activity"/>
    <property type="evidence" value="ECO:0007669"/>
    <property type="project" value="InterPro"/>
</dbReference>
<feature type="domain" description="Prephenate/arogenate dehydrogenase" evidence="3">
    <location>
        <begin position="1"/>
        <end position="284"/>
    </location>
</feature>
<dbReference type="PANTHER" id="PTHR21363:SF0">
    <property type="entry name" value="PREPHENATE DEHYDROGENASE [NADP(+)]"/>
    <property type="match status" value="1"/>
</dbReference>
<dbReference type="InterPro" id="IPR036291">
    <property type="entry name" value="NAD(P)-bd_dom_sf"/>
</dbReference>
<proteinExistence type="inferred from homology"/>
<dbReference type="PROSITE" id="PS51176">
    <property type="entry name" value="PDH_ADH"/>
    <property type="match status" value="1"/>
</dbReference>
<dbReference type="EMBL" id="MEUJ01000002">
    <property type="protein sequence ID" value="OGC40740.1"/>
    <property type="molecule type" value="Genomic_DNA"/>
</dbReference>
<dbReference type="Pfam" id="PF02153">
    <property type="entry name" value="PDH_N"/>
    <property type="match status" value="1"/>
</dbReference>
<dbReference type="InterPro" id="IPR008927">
    <property type="entry name" value="6-PGluconate_DH-like_C_sf"/>
</dbReference>
<evidence type="ECO:0000313" key="4">
    <source>
        <dbReference type="EMBL" id="OGC40740.1"/>
    </source>
</evidence>
<organism evidence="4 5">
    <name type="scientific">candidate division WOR-1 bacterium RIFOXYC2_FULL_46_14</name>
    <dbReference type="NCBI Taxonomy" id="1802587"/>
    <lineage>
        <taxon>Bacteria</taxon>
        <taxon>Bacillati</taxon>
        <taxon>Saganbacteria</taxon>
    </lineage>
</organism>
<sequence length="284" mass="30185">MNIAIIGLGLIGGSIGLAIKKTKGQGVRVIGFPHREETIAQALMLGAVDEGTLDLSQIATADIVFIATPLNKIIHALKESIPHLKKGVIVTDVGSSKYEIVKEAQSLMPKGTFFVGGHPMAGKEKAKLVSAEAELFIGRSWILTETTRTSKKAIETLTSLIAEMGSSVLIMDPKLHDLAVAGVSHMPLAISAALVNAVAFSKDGVEEMKKCASSGFRDTTRIASGDPELGVGMFTTNKKAVLKMIKGFKNSLSQLESAIKANNPDQILAFLQKAKEFRDGVFQG</sequence>
<dbReference type="GO" id="GO:0004665">
    <property type="term" value="F:prephenate dehydrogenase (NADP+) activity"/>
    <property type="evidence" value="ECO:0007669"/>
    <property type="project" value="InterPro"/>
</dbReference>
<dbReference type="Pfam" id="PF20463">
    <property type="entry name" value="PDH_C"/>
    <property type="match status" value="1"/>
</dbReference>
<comment type="caution">
    <text evidence="4">The sequence shown here is derived from an EMBL/GenBank/DDBJ whole genome shotgun (WGS) entry which is preliminary data.</text>
</comment>
<dbReference type="GO" id="GO:0006571">
    <property type="term" value="P:tyrosine biosynthetic process"/>
    <property type="evidence" value="ECO:0007669"/>
    <property type="project" value="InterPro"/>
</dbReference>
<evidence type="ECO:0000256" key="2">
    <source>
        <dbReference type="ARBA" id="ARBA00023002"/>
    </source>
</evidence>
<dbReference type="InterPro" id="IPR050812">
    <property type="entry name" value="Preph/Arog_dehydrog"/>
</dbReference>
<name>A0A1F4U7E2_UNCSA</name>
<dbReference type="AlphaFoldDB" id="A0A1F4U7E2"/>
<comment type="similarity">
    <text evidence="1">Belongs to the prephenate/arogenate dehydrogenase family.</text>
</comment>
<dbReference type="GO" id="GO:0070403">
    <property type="term" value="F:NAD+ binding"/>
    <property type="evidence" value="ECO:0007669"/>
    <property type="project" value="InterPro"/>
</dbReference>
<dbReference type="Gene3D" id="1.10.3660.10">
    <property type="entry name" value="6-phosphogluconate dehydrogenase C-terminal like domain"/>
    <property type="match status" value="1"/>
</dbReference>
<dbReference type="InterPro" id="IPR046826">
    <property type="entry name" value="PDH_N"/>
</dbReference>
<dbReference type="Gene3D" id="3.40.50.720">
    <property type="entry name" value="NAD(P)-binding Rossmann-like Domain"/>
    <property type="match status" value="1"/>
</dbReference>
<evidence type="ECO:0000256" key="1">
    <source>
        <dbReference type="ARBA" id="ARBA00007964"/>
    </source>
</evidence>
<dbReference type="FunFam" id="3.40.50.720:FF:000208">
    <property type="entry name" value="Prephenate dehydrogenase"/>
    <property type="match status" value="1"/>
</dbReference>
<dbReference type="InterPro" id="IPR003099">
    <property type="entry name" value="Prephen_DH"/>
</dbReference>
<evidence type="ECO:0000259" key="3">
    <source>
        <dbReference type="PROSITE" id="PS51176"/>
    </source>
</evidence>
<dbReference type="Proteomes" id="UP000179242">
    <property type="component" value="Unassembled WGS sequence"/>
</dbReference>